<keyword evidence="2" id="KW-1185">Reference proteome</keyword>
<accession>A0A512HNS1</accession>
<sequence length="50" mass="5350">MLGHKLGMLPQPVVGSLNLHHDGMMPQSVEQCGGDNGIAEDITLFYEVAV</sequence>
<dbReference type="Proteomes" id="UP000321717">
    <property type="component" value="Unassembled WGS sequence"/>
</dbReference>
<dbReference type="EMBL" id="BJZP01000030">
    <property type="protein sequence ID" value="GEO87093.1"/>
    <property type="molecule type" value="Genomic_DNA"/>
</dbReference>
<reference evidence="1 2" key="1">
    <citation type="submission" date="2019-07" db="EMBL/GenBank/DDBJ databases">
        <title>Whole genome shotgun sequence of Rhizobium naphthalenivorans NBRC 107585.</title>
        <authorList>
            <person name="Hosoyama A."/>
            <person name="Uohara A."/>
            <person name="Ohji S."/>
            <person name="Ichikawa N."/>
        </authorList>
    </citation>
    <scope>NUCLEOTIDE SEQUENCE [LARGE SCALE GENOMIC DNA]</scope>
    <source>
        <strain evidence="1 2">NBRC 107585</strain>
    </source>
</reference>
<name>A0A512HNS1_9HYPH</name>
<gene>
    <name evidence="1" type="ORF">RNA01_40250</name>
</gene>
<dbReference type="AlphaFoldDB" id="A0A512HNS1"/>
<organism evidence="1 2">
    <name type="scientific">Ciceribacter naphthalenivorans</name>
    <dbReference type="NCBI Taxonomy" id="1118451"/>
    <lineage>
        <taxon>Bacteria</taxon>
        <taxon>Pseudomonadati</taxon>
        <taxon>Pseudomonadota</taxon>
        <taxon>Alphaproteobacteria</taxon>
        <taxon>Hyphomicrobiales</taxon>
        <taxon>Rhizobiaceae</taxon>
        <taxon>Ciceribacter</taxon>
    </lineage>
</organism>
<proteinExistence type="predicted"/>
<comment type="caution">
    <text evidence="1">The sequence shown here is derived from an EMBL/GenBank/DDBJ whole genome shotgun (WGS) entry which is preliminary data.</text>
</comment>
<evidence type="ECO:0000313" key="1">
    <source>
        <dbReference type="EMBL" id="GEO87093.1"/>
    </source>
</evidence>
<evidence type="ECO:0000313" key="2">
    <source>
        <dbReference type="Proteomes" id="UP000321717"/>
    </source>
</evidence>
<protein>
    <submittedName>
        <fullName evidence="1">Uncharacterized protein</fullName>
    </submittedName>
</protein>